<proteinExistence type="predicted"/>
<gene>
    <name evidence="1" type="ORF">Q5H93_08665</name>
</gene>
<sequence length="65" mass="7130">MLTQYLLIAALFLTAAFFMGRRVWRAFFAKNQSACDKGCGGACSTIDVEQLQRTIEARQAGRGVA</sequence>
<protein>
    <submittedName>
        <fullName evidence="1">FeoB-associated Cys-rich membrane protein</fullName>
    </submittedName>
</protein>
<dbReference type="EMBL" id="JAUQSY010000005">
    <property type="protein sequence ID" value="MDO7874800.1"/>
    <property type="molecule type" value="Genomic_DNA"/>
</dbReference>
<name>A0ABT9B957_9BACT</name>
<reference evidence="1" key="1">
    <citation type="submission" date="2023-07" db="EMBL/GenBank/DDBJ databases">
        <authorList>
            <person name="Kim M.K."/>
        </authorList>
    </citation>
    <scope>NUCLEOTIDE SEQUENCE</scope>
    <source>
        <strain evidence="1">ASUV-10-1</strain>
    </source>
</reference>
<dbReference type="RefSeq" id="WP_305006116.1">
    <property type="nucleotide sequence ID" value="NZ_JAUQSY010000005.1"/>
</dbReference>
<evidence type="ECO:0000313" key="1">
    <source>
        <dbReference type="EMBL" id="MDO7874800.1"/>
    </source>
</evidence>
<accession>A0ABT9B957</accession>
<comment type="caution">
    <text evidence="1">The sequence shown here is derived from an EMBL/GenBank/DDBJ whole genome shotgun (WGS) entry which is preliminary data.</text>
</comment>
<evidence type="ECO:0000313" key="2">
    <source>
        <dbReference type="Proteomes" id="UP001176429"/>
    </source>
</evidence>
<keyword evidence="2" id="KW-1185">Reference proteome</keyword>
<organism evidence="1 2">
    <name type="scientific">Hymenobacter aranciens</name>
    <dbReference type="NCBI Taxonomy" id="3063996"/>
    <lineage>
        <taxon>Bacteria</taxon>
        <taxon>Pseudomonadati</taxon>
        <taxon>Bacteroidota</taxon>
        <taxon>Cytophagia</taxon>
        <taxon>Cytophagales</taxon>
        <taxon>Hymenobacteraceae</taxon>
        <taxon>Hymenobacter</taxon>
    </lineage>
</organism>
<dbReference type="Proteomes" id="UP001176429">
    <property type="component" value="Unassembled WGS sequence"/>
</dbReference>